<gene>
    <name evidence="1" type="ORF">C1SCF055_LOCUS5416</name>
</gene>
<dbReference type="OrthoDB" id="166018at2759"/>
<name>A0A9P1BPV1_9DINO</name>
<evidence type="ECO:0000313" key="3">
    <source>
        <dbReference type="Proteomes" id="UP001152797"/>
    </source>
</evidence>
<evidence type="ECO:0000313" key="2">
    <source>
        <dbReference type="EMBL" id="CAL4764575.1"/>
    </source>
</evidence>
<sequence length="446" mass="50587">MRCSWAASRPELPALLTKLPQLAVPRSGLREEEWIEDGDGGRCGGPFVRPQHEISQAELIAREQFPGAAARILQDLRHGHDRRRFSTPAISTLDHFEHFDLHLAQARRATLGTVPTLVEDQDPPTPVAHRREKTWGFSAEPQDDAEDEDCQGQRAAALPALRQLSKTSVASSSARWKQPESVIIIVDWDDTIFPTSWIQNKEWFCQWFQATKLGEDPCRQDLALSQEELSFLEELDAIAESFFLSASALGRVSCVTLAQRPWQLRTMRAFLPRLTEVWEKHSVTVLYAREEKAFHGDDFFIDPSPAEYEMLREMAYARKKQKSMERLLRKFYKKGSWKNVISLGDGPAERRALQEIGFQHLNPASPRTGEPKTFRTKTVKMLEEPSCSELISELQMIQAWMPALAMWDEDVDVDLTEGEEALLQLHEKLMEVADASGSASISSESS</sequence>
<dbReference type="PANTHER" id="PTHR38899">
    <property type="entry name" value="DOMAIN OOKINETE PROTEIN, PUTATIVE-RELATED"/>
    <property type="match status" value="1"/>
</dbReference>
<keyword evidence="3" id="KW-1185">Reference proteome</keyword>
<dbReference type="EMBL" id="CAMXCT030000331">
    <property type="protein sequence ID" value="CAL4764575.1"/>
    <property type="molecule type" value="Genomic_DNA"/>
</dbReference>
<reference evidence="1" key="1">
    <citation type="submission" date="2022-10" db="EMBL/GenBank/DDBJ databases">
        <authorList>
            <person name="Chen Y."/>
            <person name="Dougan E. K."/>
            <person name="Chan C."/>
            <person name="Rhodes N."/>
            <person name="Thang M."/>
        </authorList>
    </citation>
    <scope>NUCLEOTIDE SEQUENCE</scope>
</reference>
<accession>A0A9P1BPV1</accession>
<protein>
    <submittedName>
        <fullName evidence="1">Uncharacterized protein</fullName>
    </submittedName>
</protein>
<dbReference type="EMBL" id="CAMXCT010000331">
    <property type="protein sequence ID" value="CAI3977263.1"/>
    <property type="molecule type" value="Genomic_DNA"/>
</dbReference>
<reference evidence="2 3" key="2">
    <citation type="submission" date="2024-05" db="EMBL/GenBank/DDBJ databases">
        <authorList>
            <person name="Chen Y."/>
            <person name="Shah S."/>
            <person name="Dougan E. K."/>
            <person name="Thang M."/>
            <person name="Chan C."/>
        </authorList>
    </citation>
    <scope>NUCLEOTIDE SEQUENCE [LARGE SCALE GENOMIC DNA]</scope>
</reference>
<dbReference type="AlphaFoldDB" id="A0A9P1BPV1"/>
<comment type="caution">
    <text evidence="1">The sequence shown here is derived from an EMBL/GenBank/DDBJ whole genome shotgun (WGS) entry which is preliminary data.</text>
</comment>
<proteinExistence type="predicted"/>
<organism evidence="1">
    <name type="scientific">Cladocopium goreaui</name>
    <dbReference type="NCBI Taxonomy" id="2562237"/>
    <lineage>
        <taxon>Eukaryota</taxon>
        <taxon>Sar</taxon>
        <taxon>Alveolata</taxon>
        <taxon>Dinophyceae</taxon>
        <taxon>Suessiales</taxon>
        <taxon>Symbiodiniaceae</taxon>
        <taxon>Cladocopium</taxon>
    </lineage>
</organism>
<evidence type="ECO:0000313" key="1">
    <source>
        <dbReference type="EMBL" id="CAI3977263.1"/>
    </source>
</evidence>
<dbReference type="EMBL" id="CAMXCT020000331">
    <property type="protein sequence ID" value="CAL1130638.1"/>
    <property type="molecule type" value="Genomic_DNA"/>
</dbReference>
<dbReference type="PANTHER" id="PTHR38899:SF1">
    <property type="entry name" value="PROTEIN KINASE"/>
    <property type="match status" value="1"/>
</dbReference>
<dbReference type="Proteomes" id="UP001152797">
    <property type="component" value="Unassembled WGS sequence"/>
</dbReference>